<evidence type="ECO:0000313" key="2">
    <source>
        <dbReference type="EMBL" id="KAJ8318211.1"/>
    </source>
</evidence>
<keyword evidence="3" id="KW-1185">Reference proteome</keyword>
<dbReference type="PANTHER" id="PTHR10151">
    <property type="entry name" value="ECTONUCLEOTIDE PYROPHOSPHATASE/PHOSPHODIESTERASE"/>
    <property type="match status" value="1"/>
</dbReference>
<dbReference type="InterPro" id="IPR017850">
    <property type="entry name" value="Alkaline_phosphatase_core_sf"/>
</dbReference>
<dbReference type="EMBL" id="JARBDR010000214">
    <property type="protein sequence ID" value="KAJ8318211.1"/>
    <property type="molecule type" value="Genomic_DNA"/>
</dbReference>
<feature type="chain" id="PRO_5046971578" description="Ectonucleotide pyrophosphatase/phosphodiesterase family member 5" evidence="1">
    <location>
        <begin position="25"/>
        <end position="424"/>
    </location>
</feature>
<sequence>MRVTKTFIQQIIVLVLYILNAVHGRQYADKVLLISMDGFRWDYIQKANTPNFDKFAQHGVKASYINNTFITKTFPCHYSIATGLYEESHGIIGNVMYDPGFNETFTMGTKDPKWWNGGEPIWVTARKNGKNSAAFFWPGSESKIHGYYANIWKPYEKSVPFKTRVDTVIKWLTDPCHVTNVAVMYFHEPDATGHEFGPDSMEVQRKVTEMDGILGYLMDAFEKNNLWKSVNVIVTSDHGMTEIDFKNKVVDISDYVNMKNVITVDSGPIMQIIPQGNITNLKDEIFRNLSGKANFTIYKKEDIPDFWHYKNNRRVMPLFAVADEGWTLTTNRTAIGSVNEHGAHGYDNRLNSMKPIFYARGPNFVKNQTTEPFMSLDIYPMICELLGIQPSANNGSLARVKHLLVKGNFTDVHATCSACGLQLN</sequence>
<dbReference type="SUPFAM" id="SSF53649">
    <property type="entry name" value="Alkaline phosphatase-like"/>
    <property type="match status" value="1"/>
</dbReference>
<protein>
    <recommendedName>
        <fullName evidence="4">Ectonucleotide pyrophosphatase/phosphodiesterase family member 5</fullName>
    </recommendedName>
</protein>
<accession>A0ABQ9FNE6</accession>
<organism evidence="2 3">
    <name type="scientific">Tegillarca granosa</name>
    <name type="common">Malaysian cockle</name>
    <name type="synonym">Anadara granosa</name>
    <dbReference type="NCBI Taxonomy" id="220873"/>
    <lineage>
        <taxon>Eukaryota</taxon>
        <taxon>Metazoa</taxon>
        <taxon>Spiralia</taxon>
        <taxon>Lophotrochozoa</taxon>
        <taxon>Mollusca</taxon>
        <taxon>Bivalvia</taxon>
        <taxon>Autobranchia</taxon>
        <taxon>Pteriomorphia</taxon>
        <taxon>Arcoida</taxon>
        <taxon>Arcoidea</taxon>
        <taxon>Arcidae</taxon>
        <taxon>Tegillarca</taxon>
    </lineage>
</organism>
<feature type="non-terminal residue" evidence="2">
    <location>
        <position position="424"/>
    </location>
</feature>
<evidence type="ECO:0000313" key="3">
    <source>
        <dbReference type="Proteomes" id="UP001217089"/>
    </source>
</evidence>
<gene>
    <name evidence="2" type="ORF">KUTeg_003302</name>
</gene>
<dbReference type="Gene3D" id="3.30.1360.180">
    <property type="match status" value="1"/>
</dbReference>
<keyword evidence="1" id="KW-0732">Signal</keyword>
<dbReference type="Gene3D" id="3.40.720.10">
    <property type="entry name" value="Alkaline Phosphatase, subunit A"/>
    <property type="match status" value="1"/>
</dbReference>
<proteinExistence type="predicted"/>
<dbReference type="InterPro" id="IPR002591">
    <property type="entry name" value="Phosphodiest/P_Trfase"/>
</dbReference>
<name>A0ABQ9FNE6_TEGGR</name>
<dbReference type="CDD" id="cd16018">
    <property type="entry name" value="Enpp"/>
    <property type="match status" value="1"/>
</dbReference>
<dbReference type="Proteomes" id="UP001217089">
    <property type="component" value="Unassembled WGS sequence"/>
</dbReference>
<feature type="signal peptide" evidence="1">
    <location>
        <begin position="1"/>
        <end position="24"/>
    </location>
</feature>
<evidence type="ECO:0000256" key="1">
    <source>
        <dbReference type="SAM" id="SignalP"/>
    </source>
</evidence>
<dbReference type="Pfam" id="PF01663">
    <property type="entry name" value="Phosphodiest"/>
    <property type="match status" value="1"/>
</dbReference>
<evidence type="ECO:0008006" key="4">
    <source>
        <dbReference type="Google" id="ProtNLM"/>
    </source>
</evidence>
<comment type="caution">
    <text evidence="2">The sequence shown here is derived from an EMBL/GenBank/DDBJ whole genome shotgun (WGS) entry which is preliminary data.</text>
</comment>
<reference evidence="2 3" key="1">
    <citation type="submission" date="2022-12" db="EMBL/GenBank/DDBJ databases">
        <title>Chromosome-level genome of Tegillarca granosa.</title>
        <authorList>
            <person name="Kim J."/>
        </authorList>
    </citation>
    <scope>NUCLEOTIDE SEQUENCE [LARGE SCALE GENOMIC DNA]</scope>
    <source>
        <strain evidence="2">Teg-2019</strain>
        <tissue evidence="2">Adductor muscle</tissue>
    </source>
</reference>
<dbReference type="PANTHER" id="PTHR10151:SF120">
    <property type="entry name" value="BIS(5'-ADENOSYL)-TRIPHOSPHATASE"/>
    <property type="match status" value="1"/>
</dbReference>